<keyword evidence="2 8" id="KW-0863">Zinc-finger</keyword>
<name>A0A8T1PPN4_CARIL</name>
<comment type="subcellular location">
    <subcellularLocation>
        <location evidence="8 9">Nucleus</location>
    </subcellularLocation>
</comment>
<dbReference type="PROSITE" id="PS50884">
    <property type="entry name" value="ZF_DOF_2"/>
    <property type="match status" value="1"/>
</dbReference>
<evidence type="ECO:0000313" key="11">
    <source>
        <dbReference type="EMBL" id="KAG6644108.1"/>
    </source>
</evidence>
<evidence type="ECO:0000256" key="4">
    <source>
        <dbReference type="ARBA" id="ARBA00023015"/>
    </source>
</evidence>
<protein>
    <recommendedName>
        <fullName evidence="9">Dof zinc finger protein</fullName>
    </recommendedName>
</protein>
<dbReference type="InterPro" id="IPR045174">
    <property type="entry name" value="Dof"/>
</dbReference>
<keyword evidence="12" id="KW-1185">Reference proteome</keyword>
<sequence>MRLQNKKPLHSSLYHCNSTNTKFCYYNNYNFSQPRHFCKSCRRYWTRGGTLRDIPVGSGSRKNAKRSRIVTASTATSQVDPLLAFPFLLPLTPNQSSSVHFGGDGKEQDEMMRIWSEVFWSKR</sequence>
<evidence type="ECO:0000256" key="2">
    <source>
        <dbReference type="ARBA" id="ARBA00022771"/>
    </source>
</evidence>
<dbReference type="Pfam" id="PF02701">
    <property type="entry name" value="Zn_ribbon_Dof"/>
    <property type="match status" value="1"/>
</dbReference>
<keyword evidence="1 9" id="KW-0479">Metal-binding</keyword>
<evidence type="ECO:0000313" key="12">
    <source>
        <dbReference type="Proteomes" id="UP000811609"/>
    </source>
</evidence>
<accession>A0A8T1PPN4</accession>
<dbReference type="Proteomes" id="UP000811609">
    <property type="component" value="Chromosome 8"/>
</dbReference>
<dbReference type="GO" id="GO:0003677">
    <property type="term" value="F:DNA binding"/>
    <property type="evidence" value="ECO:0007669"/>
    <property type="project" value="UniProtKB-UniRule"/>
</dbReference>
<evidence type="ECO:0000256" key="6">
    <source>
        <dbReference type="ARBA" id="ARBA00023163"/>
    </source>
</evidence>
<evidence type="ECO:0000256" key="8">
    <source>
        <dbReference type="PROSITE-ProRule" id="PRU00071"/>
    </source>
</evidence>
<dbReference type="GO" id="GO:0003700">
    <property type="term" value="F:DNA-binding transcription factor activity"/>
    <property type="evidence" value="ECO:0007669"/>
    <property type="project" value="UniProtKB-UniRule"/>
</dbReference>
<dbReference type="GO" id="GO:0005634">
    <property type="term" value="C:nucleus"/>
    <property type="evidence" value="ECO:0007669"/>
    <property type="project" value="UniProtKB-SubCell"/>
</dbReference>
<comment type="function">
    <text evidence="9">Transcription factor that binds specifically to a 5'-AA[AG]G-3' consensus core sequence.</text>
</comment>
<keyword evidence="5 8" id="KW-0238">DNA-binding</keyword>
<keyword evidence="7 8" id="KW-0539">Nucleus</keyword>
<reference evidence="11" key="1">
    <citation type="submission" date="2020-12" db="EMBL/GenBank/DDBJ databases">
        <title>WGS assembly of Carya illinoinensis cv. Pawnee.</title>
        <authorList>
            <person name="Platts A."/>
            <person name="Shu S."/>
            <person name="Wright S."/>
            <person name="Barry K."/>
            <person name="Edger P."/>
            <person name="Pires J.C."/>
            <person name="Schmutz J."/>
        </authorList>
    </citation>
    <scope>NUCLEOTIDE SEQUENCE</scope>
    <source>
        <tissue evidence="11">Leaf</tissue>
    </source>
</reference>
<dbReference type="AlphaFoldDB" id="A0A8T1PPN4"/>
<dbReference type="EMBL" id="CM031816">
    <property type="protein sequence ID" value="KAG6644108.1"/>
    <property type="molecule type" value="Genomic_DNA"/>
</dbReference>
<dbReference type="GO" id="GO:0008270">
    <property type="term" value="F:zinc ion binding"/>
    <property type="evidence" value="ECO:0007669"/>
    <property type="project" value="UniProtKB-KW"/>
</dbReference>
<evidence type="ECO:0000256" key="3">
    <source>
        <dbReference type="ARBA" id="ARBA00022833"/>
    </source>
</evidence>
<dbReference type="PANTHER" id="PTHR31992:SF203">
    <property type="entry name" value="DOF ZINC FINGER PROTEIN"/>
    <property type="match status" value="1"/>
</dbReference>
<dbReference type="PANTHER" id="PTHR31992">
    <property type="entry name" value="DOF ZINC FINGER PROTEIN DOF1.4-RELATED"/>
    <property type="match status" value="1"/>
</dbReference>
<gene>
    <name evidence="11" type="ORF">CIPAW_08G032900</name>
</gene>
<evidence type="ECO:0000256" key="1">
    <source>
        <dbReference type="ARBA" id="ARBA00022723"/>
    </source>
</evidence>
<dbReference type="InterPro" id="IPR003851">
    <property type="entry name" value="Znf_Dof"/>
</dbReference>
<evidence type="ECO:0000256" key="7">
    <source>
        <dbReference type="ARBA" id="ARBA00023242"/>
    </source>
</evidence>
<organism evidence="11 12">
    <name type="scientific">Carya illinoinensis</name>
    <name type="common">Pecan</name>
    <dbReference type="NCBI Taxonomy" id="32201"/>
    <lineage>
        <taxon>Eukaryota</taxon>
        <taxon>Viridiplantae</taxon>
        <taxon>Streptophyta</taxon>
        <taxon>Embryophyta</taxon>
        <taxon>Tracheophyta</taxon>
        <taxon>Spermatophyta</taxon>
        <taxon>Magnoliopsida</taxon>
        <taxon>eudicotyledons</taxon>
        <taxon>Gunneridae</taxon>
        <taxon>Pentapetalae</taxon>
        <taxon>rosids</taxon>
        <taxon>fabids</taxon>
        <taxon>Fagales</taxon>
        <taxon>Juglandaceae</taxon>
        <taxon>Carya</taxon>
    </lineage>
</organism>
<proteinExistence type="predicted"/>
<keyword evidence="6 9" id="KW-0804">Transcription</keyword>
<keyword evidence="4 9" id="KW-0805">Transcription regulation</keyword>
<comment type="caution">
    <text evidence="11">The sequence shown here is derived from an EMBL/GenBank/DDBJ whole genome shotgun (WGS) entry which is preliminary data.</text>
</comment>
<feature type="domain" description="Dof-type" evidence="10">
    <location>
        <begin position="11"/>
        <end position="65"/>
    </location>
</feature>
<evidence type="ECO:0000259" key="10">
    <source>
        <dbReference type="PROSITE" id="PS50884"/>
    </source>
</evidence>
<evidence type="ECO:0000256" key="5">
    <source>
        <dbReference type="ARBA" id="ARBA00023125"/>
    </source>
</evidence>
<evidence type="ECO:0000256" key="9">
    <source>
        <dbReference type="RuleBase" id="RU369094"/>
    </source>
</evidence>
<keyword evidence="3 9" id="KW-0862">Zinc</keyword>